<protein>
    <submittedName>
        <fullName evidence="2">Bacteriochlorophyll 4-vinyl reductase</fullName>
    </submittedName>
</protein>
<dbReference type="InterPro" id="IPR004096">
    <property type="entry name" value="V4R"/>
</dbReference>
<dbReference type="Gene3D" id="3.30.1380.20">
    <property type="entry name" value="Trafficking protein particle complex subunit 3"/>
    <property type="match status" value="1"/>
</dbReference>
<accession>A0A2T4JSG3</accession>
<sequence length="207" mass="21737">MNAPNTGLLHPAAPAVSRIGPNAVLQLLPVLDRAFGPDASGQALAAAGIPRPGADAGMLPEIGVASLHGVVRRIWPAEAPQLLRDAGLGTGDYILANRIPGFAKTIIRALPARLGARLLCAAIAKHAWTFVGSGRFRIVLQNPLVFEIAANPLVAGEVAAEPLCHWHAAVFERLFSRLVWPNVAVRETACCACGASACRFELLPNGR</sequence>
<dbReference type="SMART" id="SM00989">
    <property type="entry name" value="V4R"/>
    <property type="match status" value="1"/>
</dbReference>
<dbReference type="EMBL" id="PZKG01000079">
    <property type="protein sequence ID" value="PTE20845.1"/>
    <property type="molecule type" value="Genomic_DNA"/>
</dbReference>
<dbReference type="AlphaFoldDB" id="A0A2T4JSG3"/>
<dbReference type="Proteomes" id="UP000241010">
    <property type="component" value="Unassembled WGS sequence"/>
</dbReference>
<dbReference type="RefSeq" id="WP_107664763.1">
    <property type="nucleotide sequence ID" value="NZ_PZKG01000079.1"/>
</dbReference>
<dbReference type="PANTHER" id="PTHR35090:SF1">
    <property type="entry name" value="SLR0144 PROTEIN"/>
    <property type="match status" value="1"/>
</dbReference>
<reference evidence="2 3" key="1">
    <citation type="submission" date="2018-03" db="EMBL/GenBank/DDBJ databases">
        <title>Cereibacter changlensis.</title>
        <authorList>
            <person name="Meyer T.E."/>
            <person name="Miller S."/>
            <person name="Lodha T."/>
            <person name="Gandham S."/>
            <person name="Chintalapati S."/>
            <person name="Chintalapati V.R."/>
        </authorList>
    </citation>
    <scope>NUCLEOTIDE SEQUENCE [LARGE SCALE GENOMIC DNA]</scope>
    <source>
        <strain evidence="2 3">JA139</strain>
    </source>
</reference>
<dbReference type="GO" id="GO:0015979">
    <property type="term" value="P:photosynthesis"/>
    <property type="evidence" value="ECO:0007669"/>
    <property type="project" value="InterPro"/>
</dbReference>
<dbReference type="Pfam" id="PF02830">
    <property type="entry name" value="V4R"/>
    <property type="match status" value="1"/>
</dbReference>
<dbReference type="NCBIfam" id="TIGR02019">
    <property type="entry name" value="BchJ"/>
    <property type="match status" value="1"/>
</dbReference>
<evidence type="ECO:0000313" key="3">
    <source>
        <dbReference type="Proteomes" id="UP000241010"/>
    </source>
</evidence>
<dbReference type="InterPro" id="IPR010249">
    <property type="entry name" value="BchJ"/>
</dbReference>
<gene>
    <name evidence="2" type="primary">bchJ</name>
    <name evidence="2" type="ORF">C5F48_15305</name>
</gene>
<dbReference type="GO" id="GO:0030494">
    <property type="term" value="P:bacteriochlorophyll biosynthetic process"/>
    <property type="evidence" value="ECO:0007669"/>
    <property type="project" value="InterPro"/>
</dbReference>
<organism evidence="2 3">
    <name type="scientific">Cereibacter changlensis JA139</name>
    <dbReference type="NCBI Taxonomy" id="1188249"/>
    <lineage>
        <taxon>Bacteria</taxon>
        <taxon>Pseudomonadati</taxon>
        <taxon>Pseudomonadota</taxon>
        <taxon>Alphaproteobacteria</taxon>
        <taxon>Rhodobacterales</taxon>
        <taxon>Paracoccaceae</taxon>
        <taxon>Cereibacter</taxon>
    </lineage>
</organism>
<keyword evidence="3" id="KW-1185">Reference proteome</keyword>
<dbReference type="PANTHER" id="PTHR35090">
    <property type="entry name" value="DNA-DIRECTED RNA POLYMERASE SUBUNIT I"/>
    <property type="match status" value="1"/>
</dbReference>
<proteinExistence type="predicted"/>
<dbReference type="SUPFAM" id="SSF111126">
    <property type="entry name" value="Ligand-binding domain in the NO signalling and Golgi transport"/>
    <property type="match status" value="1"/>
</dbReference>
<dbReference type="InterPro" id="IPR024096">
    <property type="entry name" value="NO_sig/Golgi_transp_ligand-bd"/>
</dbReference>
<dbReference type="OrthoDB" id="2080515at2"/>
<comment type="caution">
    <text evidence="2">The sequence shown here is derived from an EMBL/GenBank/DDBJ whole genome shotgun (WGS) entry which is preliminary data.</text>
</comment>
<feature type="domain" description="4-vinyl reductase 4VR" evidence="1">
    <location>
        <begin position="143"/>
        <end position="204"/>
    </location>
</feature>
<evidence type="ECO:0000259" key="1">
    <source>
        <dbReference type="SMART" id="SM00989"/>
    </source>
</evidence>
<evidence type="ECO:0000313" key="2">
    <source>
        <dbReference type="EMBL" id="PTE20845.1"/>
    </source>
</evidence>
<name>A0A2T4JSG3_9RHOB</name>